<sequence>MGLFERLRDLVRANVHDVAAQADDPEQSLNRFIDDATEHLRDFRVEVNRVEAGRIEMVRQMNDSQTAIEEWHAKAKQAFEQGREDLARNALEQEQREKEQVEHLTAEQKSIEASLVVLKEQLQKLEERLMEAKQKRDELMRRNRMAVAQKSAAESLSGLTLDDPLSKLGRMEEQVERREAEAEASYSLMNEEFEGDLSSQLAHVKKLTSEMKVDDALERLKDELKQD</sequence>
<keyword evidence="4" id="KW-1185">Reference proteome</keyword>
<feature type="coiled-coil region" evidence="2">
    <location>
        <begin position="84"/>
        <end position="149"/>
    </location>
</feature>
<reference evidence="3 4" key="1">
    <citation type="submission" date="2021-02" db="EMBL/GenBank/DDBJ databases">
        <title>Alicyclobacillus curvatus sp. nov. and Alicyclobacillus mengziensis sp. nov., two acidophilic bacteria isolated from acid mine drainage.</title>
        <authorList>
            <person name="Huang Y."/>
        </authorList>
    </citation>
    <scope>NUCLEOTIDE SEQUENCE [LARGE SCALE GENOMIC DNA]</scope>
    <source>
        <strain evidence="3 4">S30H14</strain>
    </source>
</reference>
<keyword evidence="2" id="KW-0175">Coiled coil</keyword>
<dbReference type="Pfam" id="PF04012">
    <property type="entry name" value="PspA_IM30"/>
    <property type="match status" value="1"/>
</dbReference>
<accession>A0A9X7Z796</accession>
<dbReference type="KEGG" id="afx:JZ786_07970"/>
<evidence type="ECO:0000256" key="1">
    <source>
        <dbReference type="ARBA" id="ARBA00043985"/>
    </source>
</evidence>
<proteinExistence type="inferred from homology"/>
<dbReference type="PANTHER" id="PTHR31088">
    <property type="entry name" value="MEMBRANE-ASSOCIATED PROTEIN VIPP1, CHLOROPLASTIC"/>
    <property type="match status" value="1"/>
</dbReference>
<dbReference type="RefSeq" id="WP_206658186.1">
    <property type="nucleotide sequence ID" value="NZ_CP071182.1"/>
</dbReference>
<comment type="similarity">
    <text evidence="1">Belongs to the PspA/Vipp/IM30 family.</text>
</comment>
<evidence type="ECO:0000313" key="4">
    <source>
        <dbReference type="Proteomes" id="UP000663505"/>
    </source>
</evidence>
<protein>
    <submittedName>
        <fullName evidence="3">PspA/IM30 family protein</fullName>
    </submittedName>
</protein>
<organism evidence="3 4">
    <name type="scientific">Alicyclobacillus mengziensis</name>
    <dbReference type="NCBI Taxonomy" id="2931921"/>
    <lineage>
        <taxon>Bacteria</taxon>
        <taxon>Bacillati</taxon>
        <taxon>Bacillota</taxon>
        <taxon>Bacilli</taxon>
        <taxon>Bacillales</taxon>
        <taxon>Alicyclobacillaceae</taxon>
        <taxon>Alicyclobacillus</taxon>
    </lineage>
</organism>
<evidence type="ECO:0000256" key="2">
    <source>
        <dbReference type="SAM" id="Coils"/>
    </source>
</evidence>
<dbReference type="AlphaFoldDB" id="A0A9X7Z796"/>
<gene>
    <name evidence="3" type="ORF">JZ786_07970</name>
</gene>
<dbReference type="Proteomes" id="UP000663505">
    <property type="component" value="Chromosome"/>
</dbReference>
<name>A0A9X7Z796_9BACL</name>
<dbReference type="EMBL" id="CP071182">
    <property type="protein sequence ID" value="QSO48874.1"/>
    <property type="molecule type" value="Genomic_DNA"/>
</dbReference>
<dbReference type="InterPro" id="IPR007157">
    <property type="entry name" value="PspA_VIPP1"/>
</dbReference>
<dbReference type="PANTHER" id="PTHR31088:SF6">
    <property type="entry name" value="PHAGE SHOCK PROTEIN A"/>
    <property type="match status" value="1"/>
</dbReference>
<evidence type="ECO:0000313" key="3">
    <source>
        <dbReference type="EMBL" id="QSO48874.1"/>
    </source>
</evidence>